<keyword evidence="2" id="KW-1185">Reference proteome</keyword>
<evidence type="ECO:0008006" key="3">
    <source>
        <dbReference type="Google" id="ProtNLM"/>
    </source>
</evidence>
<organism evidence="1 2">
    <name type="scientific">Caerostris extrusa</name>
    <name type="common">Bark spider</name>
    <name type="synonym">Caerostris bankana</name>
    <dbReference type="NCBI Taxonomy" id="172846"/>
    <lineage>
        <taxon>Eukaryota</taxon>
        <taxon>Metazoa</taxon>
        <taxon>Ecdysozoa</taxon>
        <taxon>Arthropoda</taxon>
        <taxon>Chelicerata</taxon>
        <taxon>Arachnida</taxon>
        <taxon>Araneae</taxon>
        <taxon>Araneomorphae</taxon>
        <taxon>Entelegynae</taxon>
        <taxon>Araneoidea</taxon>
        <taxon>Araneidae</taxon>
        <taxon>Caerostris</taxon>
    </lineage>
</organism>
<dbReference type="EMBL" id="BPLR01002073">
    <property type="protein sequence ID" value="GIX69697.1"/>
    <property type="molecule type" value="Genomic_DNA"/>
</dbReference>
<sequence>MTPSKEKDQSLKKLEWKVTCQNGLFHSWVREVVKSASEFSLQRCFGYLESSYEKECKTPNRKATKYSIRGFIQVETTSINLKKSALQMFH</sequence>
<accession>A0AAV4MB47</accession>
<proteinExistence type="predicted"/>
<protein>
    <recommendedName>
        <fullName evidence="3">LAGLIDADG homing endonuclease</fullName>
    </recommendedName>
</protein>
<gene>
    <name evidence="1" type="ORF">CEXT_194811</name>
</gene>
<evidence type="ECO:0000313" key="2">
    <source>
        <dbReference type="Proteomes" id="UP001054945"/>
    </source>
</evidence>
<dbReference type="Proteomes" id="UP001054945">
    <property type="component" value="Unassembled WGS sequence"/>
</dbReference>
<comment type="caution">
    <text evidence="1">The sequence shown here is derived from an EMBL/GenBank/DDBJ whole genome shotgun (WGS) entry which is preliminary data.</text>
</comment>
<name>A0AAV4MB47_CAEEX</name>
<evidence type="ECO:0000313" key="1">
    <source>
        <dbReference type="EMBL" id="GIX69697.1"/>
    </source>
</evidence>
<reference evidence="1 2" key="1">
    <citation type="submission" date="2021-06" db="EMBL/GenBank/DDBJ databases">
        <title>Caerostris extrusa draft genome.</title>
        <authorList>
            <person name="Kono N."/>
            <person name="Arakawa K."/>
        </authorList>
    </citation>
    <scope>NUCLEOTIDE SEQUENCE [LARGE SCALE GENOMIC DNA]</scope>
</reference>
<dbReference type="AlphaFoldDB" id="A0AAV4MB47"/>